<evidence type="ECO:0000313" key="2">
    <source>
        <dbReference type="EMBL" id="VYT88394.1"/>
    </source>
</evidence>
<dbReference type="InterPro" id="IPR050624">
    <property type="entry name" value="HTH-type_Tx_Regulator"/>
</dbReference>
<accession>A0A6N3A8J3</accession>
<dbReference type="Gene3D" id="1.10.357.10">
    <property type="entry name" value="Tetracycline Repressor, domain 2"/>
    <property type="match status" value="1"/>
</dbReference>
<evidence type="ECO:0000256" key="1">
    <source>
        <dbReference type="ARBA" id="ARBA00023125"/>
    </source>
</evidence>
<gene>
    <name evidence="2" type="primary">mtrR_3</name>
    <name evidence="2" type="ORF">ELLFYP34_02155</name>
</gene>
<dbReference type="PANTHER" id="PTHR43479">
    <property type="entry name" value="ACREF/ENVCD OPERON REPRESSOR-RELATED"/>
    <property type="match status" value="1"/>
</dbReference>
<protein>
    <submittedName>
        <fullName evidence="2">HTH-type transcriptional regulator MtrR</fullName>
    </submittedName>
</protein>
<dbReference type="EMBL" id="CACRTR010000004">
    <property type="protein sequence ID" value="VYT88394.1"/>
    <property type="molecule type" value="Genomic_DNA"/>
</dbReference>
<dbReference type="PROSITE" id="PS50977">
    <property type="entry name" value="HTH_TETR_2"/>
    <property type="match status" value="1"/>
</dbReference>
<organism evidence="2">
    <name type="scientific">Eubacterium limosum</name>
    <dbReference type="NCBI Taxonomy" id="1736"/>
    <lineage>
        <taxon>Bacteria</taxon>
        <taxon>Bacillati</taxon>
        <taxon>Bacillota</taxon>
        <taxon>Clostridia</taxon>
        <taxon>Eubacteriales</taxon>
        <taxon>Eubacteriaceae</taxon>
        <taxon>Eubacterium</taxon>
    </lineage>
</organism>
<name>A0A6N3A8J3_EUBLI</name>
<dbReference type="InterPro" id="IPR001647">
    <property type="entry name" value="HTH_TetR"/>
</dbReference>
<dbReference type="SUPFAM" id="SSF46689">
    <property type="entry name" value="Homeodomain-like"/>
    <property type="match status" value="1"/>
</dbReference>
<dbReference type="GO" id="GO:0003677">
    <property type="term" value="F:DNA binding"/>
    <property type="evidence" value="ECO:0007669"/>
    <property type="project" value="UniProtKB-UniRule"/>
</dbReference>
<dbReference type="InterPro" id="IPR039532">
    <property type="entry name" value="TetR_C_Firmicutes"/>
</dbReference>
<proteinExistence type="predicted"/>
<sequence length="187" mass="21715">MRKQPEVTEQTKANLRTAFWSLYKEKAIEKITIKEITDAAGYNRGTFYLYYKDVYDLFNKIEEELLEEIRILIHDNLPQKEGLDFAGHMGLIVKLSQQYSAYMSVLLSDHGDPTFVTRLKELIWPLLNRYVLDTSALTTQEQSLLSEFYLSGLLAAITRWLEAPGDMTIDQFIRFVMRQVFSGVVMV</sequence>
<dbReference type="PANTHER" id="PTHR43479:SF7">
    <property type="entry name" value="TETR-FAMILY TRANSCRIPTIONAL REGULATOR"/>
    <property type="match status" value="1"/>
</dbReference>
<keyword evidence="1" id="KW-0238">DNA-binding</keyword>
<dbReference type="AlphaFoldDB" id="A0A6N3A8J3"/>
<dbReference type="Pfam" id="PF00440">
    <property type="entry name" value="TetR_N"/>
    <property type="match status" value="1"/>
</dbReference>
<reference evidence="2" key="1">
    <citation type="submission" date="2019-11" db="EMBL/GenBank/DDBJ databases">
        <authorList>
            <person name="Feng L."/>
        </authorList>
    </citation>
    <scope>NUCLEOTIDE SEQUENCE</scope>
    <source>
        <strain evidence="2">ElimosumLFYP34</strain>
    </source>
</reference>
<dbReference type="Pfam" id="PF14278">
    <property type="entry name" value="TetR_C_8"/>
    <property type="match status" value="1"/>
</dbReference>
<dbReference type="InterPro" id="IPR009057">
    <property type="entry name" value="Homeodomain-like_sf"/>
</dbReference>